<organism evidence="1 2">
    <name type="scientific">Actinomadura alba</name>
    <dbReference type="NCBI Taxonomy" id="406431"/>
    <lineage>
        <taxon>Bacteria</taxon>
        <taxon>Bacillati</taxon>
        <taxon>Actinomycetota</taxon>
        <taxon>Actinomycetes</taxon>
        <taxon>Streptosporangiales</taxon>
        <taxon>Thermomonosporaceae</taxon>
        <taxon>Actinomadura</taxon>
    </lineage>
</organism>
<dbReference type="RefSeq" id="WP_187248317.1">
    <property type="nucleotide sequence ID" value="NZ_BAAAOK010000029.1"/>
</dbReference>
<accession>A0ABR7M2C9</accession>
<reference evidence="1 2" key="1">
    <citation type="submission" date="2020-06" db="EMBL/GenBank/DDBJ databases">
        <title>Actinomadura xiongansis sp. nov., isolated from soil of Baiyangdian.</title>
        <authorList>
            <person name="Zhang X."/>
        </authorList>
    </citation>
    <scope>NUCLEOTIDE SEQUENCE [LARGE SCALE GENOMIC DNA]</scope>
    <source>
        <strain evidence="1 2">HBUM206468</strain>
    </source>
</reference>
<comment type="caution">
    <text evidence="1">The sequence shown here is derived from an EMBL/GenBank/DDBJ whole genome shotgun (WGS) entry which is preliminary data.</text>
</comment>
<evidence type="ECO:0000313" key="1">
    <source>
        <dbReference type="EMBL" id="MBC6471277.1"/>
    </source>
</evidence>
<proteinExistence type="predicted"/>
<dbReference type="Proteomes" id="UP000805614">
    <property type="component" value="Unassembled WGS sequence"/>
</dbReference>
<evidence type="ECO:0000313" key="2">
    <source>
        <dbReference type="Proteomes" id="UP000805614"/>
    </source>
</evidence>
<dbReference type="EMBL" id="JABVEC010000065">
    <property type="protein sequence ID" value="MBC6471277.1"/>
    <property type="molecule type" value="Genomic_DNA"/>
</dbReference>
<sequence length="75" mass="7573">MGTSAGGFCVWLAVGVLGGSERVAEGVDGLALEAESEVSVDGGGDADVGVTEKFSDHDEFNTLLEGRVAAVCLRS</sequence>
<name>A0ABR7M2C9_9ACTN</name>
<protein>
    <submittedName>
        <fullName evidence="1">Uncharacterized protein</fullName>
    </submittedName>
</protein>
<gene>
    <name evidence="1" type="ORF">HKK74_38210</name>
</gene>
<keyword evidence="2" id="KW-1185">Reference proteome</keyword>